<evidence type="ECO:0000313" key="2">
    <source>
        <dbReference type="EMBL" id="KAA0891353.1"/>
    </source>
</evidence>
<dbReference type="EMBL" id="SRSD01000006">
    <property type="protein sequence ID" value="KAA0891353.1"/>
    <property type="molecule type" value="Genomic_DNA"/>
</dbReference>
<dbReference type="Proteomes" id="UP000324298">
    <property type="component" value="Unassembled WGS sequence"/>
</dbReference>
<keyword evidence="1" id="KW-0812">Transmembrane</keyword>
<gene>
    <name evidence="2" type="ORF">ET418_11255</name>
</gene>
<organism evidence="2 3">
    <name type="scientific">Oryzomonas rubra</name>
    <dbReference type="NCBI Taxonomy" id="2509454"/>
    <lineage>
        <taxon>Bacteria</taxon>
        <taxon>Pseudomonadati</taxon>
        <taxon>Thermodesulfobacteriota</taxon>
        <taxon>Desulfuromonadia</taxon>
        <taxon>Geobacterales</taxon>
        <taxon>Geobacteraceae</taxon>
        <taxon>Oryzomonas</taxon>
    </lineage>
</organism>
<evidence type="ECO:0000256" key="1">
    <source>
        <dbReference type="SAM" id="Phobius"/>
    </source>
</evidence>
<keyword evidence="1" id="KW-0472">Membrane</keyword>
<reference evidence="2 3" key="1">
    <citation type="submission" date="2019-04" db="EMBL/GenBank/DDBJ databases">
        <title>Geobacter ruber sp. nov., ferric-reducing bacteria isolated from paddy soil.</title>
        <authorList>
            <person name="Xu Z."/>
            <person name="Masuda Y."/>
            <person name="Itoh H."/>
            <person name="Senoo K."/>
        </authorList>
    </citation>
    <scope>NUCLEOTIDE SEQUENCE [LARGE SCALE GENOMIC DNA]</scope>
    <source>
        <strain evidence="2 3">Red88</strain>
    </source>
</reference>
<protein>
    <submittedName>
        <fullName evidence="2">Uncharacterized protein</fullName>
    </submittedName>
</protein>
<feature type="transmembrane region" description="Helical" evidence="1">
    <location>
        <begin position="52"/>
        <end position="69"/>
    </location>
</feature>
<feature type="transmembrane region" description="Helical" evidence="1">
    <location>
        <begin position="115"/>
        <end position="134"/>
    </location>
</feature>
<name>A0A5A9XFE3_9BACT</name>
<proteinExistence type="predicted"/>
<feature type="transmembrane region" description="Helical" evidence="1">
    <location>
        <begin position="76"/>
        <end position="95"/>
    </location>
</feature>
<sequence length="148" mass="16718">MEEIDNDSEERRPLGIVLLGGLYLFFFMLTVSTFGQPFPLLGAIYRGRAAEVLVFADSLICLYLFLGLMKRQTLTWYLLIGYNTFEVVNTLINLMGISAGELEKALGQPVDTRGVAVDNLSVMVAILLLTAFIYKHRGYFTNRSKYLF</sequence>
<keyword evidence="1" id="KW-1133">Transmembrane helix</keyword>
<feature type="transmembrane region" description="Helical" evidence="1">
    <location>
        <begin position="12"/>
        <end position="32"/>
    </location>
</feature>
<evidence type="ECO:0000313" key="3">
    <source>
        <dbReference type="Proteomes" id="UP000324298"/>
    </source>
</evidence>
<keyword evidence="3" id="KW-1185">Reference proteome</keyword>
<dbReference type="AlphaFoldDB" id="A0A5A9XFE3"/>
<dbReference type="OrthoDB" id="5396694at2"/>
<accession>A0A5A9XFE3</accession>
<comment type="caution">
    <text evidence="2">The sequence shown here is derived from an EMBL/GenBank/DDBJ whole genome shotgun (WGS) entry which is preliminary data.</text>
</comment>
<dbReference type="RefSeq" id="WP_149307716.1">
    <property type="nucleotide sequence ID" value="NZ_SRSD01000006.1"/>
</dbReference>